<comment type="cofactor">
    <cofactor evidence="1">
        <name>FAD</name>
        <dbReference type="ChEBI" id="CHEBI:57692"/>
    </cofactor>
</comment>
<evidence type="ECO:0000256" key="4">
    <source>
        <dbReference type="ARBA" id="ARBA00023002"/>
    </source>
</evidence>
<dbReference type="PANTHER" id="PTHR10961:SF7">
    <property type="entry name" value="FAD DEPENDENT OXIDOREDUCTASE DOMAIN-CONTAINING PROTEIN"/>
    <property type="match status" value="1"/>
</dbReference>
<dbReference type="InterPro" id="IPR036188">
    <property type="entry name" value="FAD/NAD-bd_sf"/>
</dbReference>
<evidence type="ECO:0000256" key="1">
    <source>
        <dbReference type="ARBA" id="ARBA00001974"/>
    </source>
</evidence>
<dbReference type="GO" id="GO:0008115">
    <property type="term" value="F:sarcosine oxidase activity"/>
    <property type="evidence" value="ECO:0007669"/>
    <property type="project" value="UniProtKB-EC"/>
</dbReference>
<sequence>MLSKKFDVIVIGLGAIGSAALYQLSKRGLSILGIDRFDPPHSLGSSHGETRITRLAVGESPEYVPIVMRSHELWKTIEIESNTQIFTSCGGILMDSGKSPWSKHGSDGFFKRTVDFAKAFGIAHQLLNAKELRERYPNFRLEANASGYFEPTAGYLKPEVAIRAQLDLAKRNGAKILTNSPVTTVSRSSENEIEVNVGGVKFYTEKVINCSGGWIKDFLPRAEEEKLKICRQILHWIEIEDKDWENSPVFMWGIGADPEDFIYGFPSLDGKSIKMATESFFEVSHPDLIEREVSIEEQQKFWKEKVENRVSGLKNNFLKSTVCFYTVTEDARFMVKQNPEIANEWWVSACSGHGFKHSAALGEYLADCVTEKPTRFKFD</sequence>
<dbReference type="Gene3D" id="3.30.9.10">
    <property type="entry name" value="D-Amino Acid Oxidase, subunit A, domain 2"/>
    <property type="match status" value="1"/>
</dbReference>
<dbReference type="Proteomes" id="UP000588604">
    <property type="component" value="Unassembled WGS sequence"/>
</dbReference>
<evidence type="ECO:0000256" key="2">
    <source>
        <dbReference type="ARBA" id="ARBA00022630"/>
    </source>
</evidence>
<keyword evidence="4 6" id="KW-0560">Oxidoreductase</keyword>
<dbReference type="NCBIfam" id="NF008425">
    <property type="entry name" value="PRK11259.1"/>
    <property type="match status" value="1"/>
</dbReference>
<gene>
    <name evidence="6" type="ORF">FHS59_001930</name>
</gene>
<reference evidence="6 7" key="1">
    <citation type="submission" date="2020-08" db="EMBL/GenBank/DDBJ databases">
        <title>Genomic Encyclopedia of Type Strains, Phase IV (KMG-IV): sequencing the most valuable type-strain genomes for metagenomic binning, comparative biology and taxonomic classification.</title>
        <authorList>
            <person name="Goeker M."/>
        </authorList>
    </citation>
    <scope>NUCLEOTIDE SEQUENCE [LARGE SCALE GENOMIC DNA]</scope>
    <source>
        <strain evidence="6 7">DSM 102044</strain>
    </source>
</reference>
<dbReference type="EC" id="1.5.3.1" evidence="6"/>
<feature type="domain" description="FAD dependent oxidoreductase" evidence="5">
    <location>
        <begin position="7"/>
        <end position="367"/>
    </location>
</feature>
<keyword evidence="7" id="KW-1185">Reference proteome</keyword>
<evidence type="ECO:0000259" key="5">
    <source>
        <dbReference type="Pfam" id="PF01266"/>
    </source>
</evidence>
<dbReference type="EMBL" id="JACIJO010000002">
    <property type="protein sequence ID" value="MBB6326302.1"/>
    <property type="molecule type" value="Genomic_DNA"/>
</dbReference>
<evidence type="ECO:0000313" key="6">
    <source>
        <dbReference type="EMBL" id="MBB6326302.1"/>
    </source>
</evidence>
<dbReference type="InterPro" id="IPR045170">
    <property type="entry name" value="MTOX"/>
</dbReference>
<evidence type="ECO:0000313" key="7">
    <source>
        <dbReference type="Proteomes" id="UP000588604"/>
    </source>
</evidence>
<dbReference type="Gene3D" id="3.50.50.60">
    <property type="entry name" value="FAD/NAD(P)-binding domain"/>
    <property type="match status" value="1"/>
</dbReference>
<dbReference type="SUPFAM" id="SSF51905">
    <property type="entry name" value="FAD/NAD(P)-binding domain"/>
    <property type="match status" value="1"/>
</dbReference>
<accession>A0A841ME06</accession>
<dbReference type="InterPro" id="IPR006076">
    <property type="entry name" value="FAD-dep_OxRdtase"/>
</dbReference>
<comment type="caution">
    <text evidence="6">The sequence shown here is derived from an EMBL/GenBank/DDBJ whole genome shotgun (WGS) entry which is preliminary data.</text>
</comment>
<dbReference type="SUPFAM" id="SSF54373">
    <property type="entry name" value="FAD-linked reductases, C-terminal domain"/>
    <property type="match status" value="1"/>
</dbReference>
<protein>
    <submittedName>
        <fullName evidence="6">Sarcosine oxidase</fullName>
        <ecNumber evidence="6">1.5.3.1</ecNumber>
    </submittedName>
</protein>
<organism evidence="6 7">
    <name type="scientific">Algoriphagus iocasae</name>
    <dbReference type="NCBI Taxonomy" id="1836499"/>
    <lineage>
        <taxon>Bacteria</taxon>
        <taxon>Pseudomonadati</taxon>
        <taxon>Bacteroidota</taxon>
        <taxon>Cytophagia</taxon>
        <taxon>Cytophagales</taxon>
        <taxon>Cyclobacteriaceae</taxon>
        <taxon>Algoriphagus</taxon>
    </lineage>
</organism>
<dbReference type="Pfam" id="PF01266">
    <property type="entry name" value="DAO"/>
    <property type="match status" value="1"/>
</dbReference>
<keyword evidence="2" id="KW-0285">Flavoprotein</keyword>
<dbReference type="GO" id="GO:0050660">
    <property type="term" value="F:flavin adenine dinucleotide binding"/>
    <property type="evidence" value="ECO:0007669"/>
    <property type="project" value="InterPro"/>
</dbReference>
<dbReference type="PANTHER" id="PTHR10961">
    <property type="entry name" value="PEROXISOMAL SARCOSINE OXIDASE"/>
    <property type="match status" value="1"/>
</dbReference>
<dbReference type="RefSeq" id="WP_184494918.1">
    <property type="nucleotide sequence ID" value="NZ_JACIJO010000002.1"/>
</dbReference>
<proteinExistence type="predicted"/>
<dbReference type="AlphaFoldDB" id="A0A841ME06"/>
<keyword evidence="3" id="KW-0274">FAD</keyword>
<name>A0A841ME06_9BACT</name>
<evidence type="ECO:0000256" key="3">
    <source>
        <dbReference type="ARBA" id="ARBA00022827"/>
    </source>
</evidence>